<gene>
    <name evidence="1" type="ORF">CRV2_00016050</name>
</gene>
<protein>
    <submittedName>
        <fullName evidence="1">Uncharacterized protein</fullName>
    </submittedName>
</protein>
<reference evidence="1" key="2">
    <citation type="submission" date="2021-10" db="EMBL/GenBank/DDBJ databases">
        <authorList>
            <person name="Piombo E."/>
        </authorList>
    </citation>
    <scope>NUCLEOTIDE SEQUENCE</scope>
</reference>
<organism evidence="1 2">
    <name type="scientific">Clonostachys rosea f. rosea IK726</name>
    <dbReference type="NCBI Taxonomy" id="1349383"/>
    <lineage>
        <taxon>Eukaryota</taxon>
        <taxon>Fungi</taxon>
        <taxon>Dikarya</taxon>
        <taxon>Ascomycota</taxon>
        <taxon>Pezizomycotina</taxon>
        <taxon>Sordariomycetes</taxon>
        <taxon>Hypocreomycetidae</taxon>
        <taxon>Hypocreales</taxon>
        <taxon>Bionectriaceae</taxon>
        <taxon>Clonostachys</taxon>
    </lineage>
</organism>
<name>A0ACA9U6R6_BIOOC</name>
<accession>A0ACA9U6R6</accession>
<evidence type="ECO:0000313" key="1">
    <source>
        <dbReference type="EMBL" id="CAG9948950.1"/>
    </source>
</evidence>
<evidence type="ECO:0000313" key="2">
    <source>
        <dbReference type="Proteomes" id="UP000836387"/>
    </source>
</evidence>
<keyword evidence="2" id="KW-1185">Reference proteome</keyword>
<dbReference type="EMBL" id="CADEHS020000052">
    <property type="protein sequence ID" value="CAG9948950.1"/>
    <property type="molecule type" value="Genomic_DNA"/>
</dbReference>
<comment type="caution">
    <text evidence="1">The sequence shown here is derived from an EMBL/GenBank/DDBJ whole genome shotgun (WGS) entry which is preliminary data.</text>
</comment>
<sequence>MAFPIVERHDLKAVLPSNFLHGYAIGTRSAAYQIEGATVKDGRGPCSWDDFLKDQPEKGDDACRSYDLWQEDVELLKQYGAKSYRFSISWSRIKPLGGKDDPINEKGMEYYNNLIDALIEAGVEPTVTLHHYDTPLALDEAYRGFASSDPAPLVADFLSYARLCFERFGDRVKRWLTINEPWIFCSLAPDGLVKNYTRKDFFRKLKDPYGASANIAPRVGHNCLLVHGHTAKLYKTTFKAQQKGQIGIALNYDWVEPLDESELAITAAKVAEERSLGWWALPIFKGIQTNSWDQYGEAFPKLTSKELELVKGSADFFSINHYGTMYATGKLFEPYTKTNFRDLDDVEKTHYKNGVAIGRRGENGHPHTVPWGFAKMLTHVWKTYAQPLDIPIYVYENGYPVEDESKFPIQDIVNDKYRQEFFDLYIGALCDVVKNEGAKIAGYHCWSLLDNLEWNFGYGPQFGLTYVDRKDGFKRIPKDSSKTVAAIWDHVVKK</sequence>
<dbReference type="Proteomes" id="UP000836387">
    <property type="component" value="Unassembled WGS sequence"/>
</dbReference>
<reference evidence="1" key="1">
    <citation type="submission" date="2020-04" db="EMBL/GenBank/DDBJ databases">
        <authorList>
            <person name="Broberg M."/>
        </authorList>
    </citation>
    <scope>NUCLEOTIDE SEQUENCE</scope>
</reference>
<proteinExistence type="predicted"/>